<feature type="transmembrane region" description="Helical" evidence="2">
    <location>
        <begin position="52"/>
        <end position="69"/>
    </location>
</feature>
<comment type="cofactor">
    <cofactor evidence="1">
        <name>FAD</name>
        <dbReference type="ChEBI" id="CHEBI:57692"/>
    </cofactor>
</comment>
<keyword evidence="5" id="KW-1185">Reference proteome</keyword>
<evidence type="ECO:0000313" key="5">
    <source>
        <dbReference type="Proteomes" id="UP001214553"/>
    </source>
</evidence>
<dbReference type="Gene3D" id="3.40.50.80">
    <property type="entry name" value="Nucleotide-binding domain of ferredoxin-NADP reductase (FNR) module"/>
    <property type="match status" value="1"/>
</dbReference>
<evidence type="ECO:0000313" key="4">
    <source>
        <dbReference type="EMBL" id="WEG07635.1"/>
    </source>
</evidence>
<evidence type="ECO:0000256" key="2">
    <source>
        <dbReference type="SAM" id="Phobius"/>
    </source>
</evidence>
<organism evidence="4 5">
    <name type="scientific">Microbacterium horticulturae</name>
    <dbReference type="NCBI Taxonomy" id="3028316"/>
    <lineage>
        <taxon>Bacteria</taxon>
        <taxon>Bacillati</taxon>
        <taxon>Actinomycetota</taxon>
        <taxon>Actinomycetes</taxon>
        <taxon>Micrococcales</taxon>
        <taxon>Microbacteriaceae</taxon>
        <taxon>Microbacterium</taxon>
    </lineage>
</organism>
<feature type="transmembrane region" description="Helical" evidence="2">
    <location>
        <begin position="127"/>
        <end position="148"/>
    </location>
</feature>
<reference evidence="4 5" key="1">
    <citation type="submission" date="2023-03" db="EMBL/GenBank/DDBJ databases">
        <title>Genome sequence of Microbacterium sp. KACC 23027.</title>
        <authorList>
            <person name="Kim S."/>
            <person name="Heo J."/>
            <person name="Kwon S.-W."/>
        </authorList>
    </citation>
    <scope>NUCLEOTIDE SEQUENCE [LARGE SCALE GENOMIC DNA]</scope>
    <source>
        <strain evidence="4 5">KACC 23027</strain>
    </source>
</reference>
<evidence type="ECO:0000259" key="3">
    <source>
        <dbReference type="PROSITE" id="PS51384"/>
    </source>
</evidence>
<feature type="transmembrane region" description="Helical" evidence="2">
    <location>
        <begin position="215"/>
        <end position="234"/>
    </location>
</feature>
<dbReference type="RefSeq" id="WP_275276973.1">
    <property type="nucleotide sequence ID" value="NZ_CP119108.1"/>
</dbReference>
<feature type="transmembrane region" description="Helical" evidence="2">
    <location>
        <begin position="21"/>
        <end position="46"/>
    </location>
</feature>
<dbReference type="InterPro" id="IPR017938">
    <property type="entry name" value="Riboflavin_synthase-like_b-brl"/>
</dbReference>
<dbReference type="InterPro" id="IPR017927">
    <property type="entry name" value="FAD-bd_FR_type"/>
</dbReference>
<dbReference type="Proteomes" id="UP001214553">
    <property type="component" value="Chromosome"/>
</dbReference>
<feature type="transmembrane region" description="Helical" evidence="2">
    <location>
        <begin position="76"/>
        <end position="94"/>
    </location>
</feature>
<dbReference type="PROSITE" id="PS51384">
    <property type="entry name" value="FAD_FR"/>
    <property type="match status" value="1"/>
</dbReference>
<dbReference type="SUPFAM" id="SSF63380">
    <property type="entry name" value="Riboflavin synthase domain-like"/>
    <property type="match status" value="1"/>
</dbReference>
<dbReference type="InterPro" id="IPR050415">
    <property type="entry name" value="MRET"/>
</dbReference>
<gene>
    <name evidence="4" type="ORF">PU630_10250</name>
</gene>
<dbReference type="CDD" id="cd00322">
    <property type="entry name" value="FNR_like"/>
    <property type="match status" value="1"/>
</dbReference>
<dbReference type="Pfam" id="PF00175">
    <property type="entry name" value="NAD_binding_1"/>
    <property type="match status" value="1"/>
</dbReference>
<protein>
    <submittedName>
        <fullName evidence="4">Flavodoxin reductase</fullName>
    </submittedName>
</protein>
<dbReference type="PANTHER" id="PTHR47354:SF5">
    <property type="entry name" value="PROTEIN RFBI"/>
    <property type="match status" value="1"/>
</dbReference>
<keyword evidence="2" id="KW-1133">Transmembrane helix</keyword>
<feature type="transmembrane region" description="Helical" evidence="2">
    <location>
        <begin position="182"/>
        <end position="203"/>
    </location>
</feature>
<dbReference type="Gene3D" id="2.40.30.10">
    <property type="entry name" value="Translation factors"/>
    <property type="match status" value="1"/>
</dbReference>
<dbReference type="PRINTS" id="PR00410">
    <property type="entry name" value="PHEHYDRXLASE"/>
</dbReference>
<accession>A0ABY8BX74</accession>
<proteinExistence type="predicted"/>
<feature type="transmembrane region" description="Helical" evidence="2">
    <location>
        <begin position="100"/>
        <end position="120"/>
    </location>
</feature>
<name>A0ABY8BX74_9MICO</name>
<evidence type="ECO:0000256" key="1">
    <source>
        <dbReference type="ARBA" id="ARBA00001974"/>
    </source>
</evidence>
<dbReference type="PANTHER" id="PTHR47354">
    <property type="entry name" value="NADH OXIDOREDUCTASE HCR"/>
    <property type="match status" value="1"/>
</dbReference>
<sequence>MIAALNAWWNRVFAVLGRVSMYRLALLSVGALAAIAFLLSLAGLAGPSWDEILATLAVLLVVCTVVDAASQRLLKLPWRIESSLITAGILLFVLRPSVTVLGLTGIAIAGAAASVSKYVLAWRGRHVFNPAAVGATVLTLISATSGVAELGYSSWWVGSPLFGPVVLLLGVVLVWRTEKLRVIVLFWVVAIAVGVVAVAQQYAQQGVPVDVWTLVVQQLWASPVLFLGAFMLSEPLTLPPRRWQQMIVAVVVGVLVGWAPLFGTFPVGLGQERAVLVGNLIAFAFAVRAAVRLVFEGRAQLTPTVRALTFRASRGFTFAAGQFLELDVPHKHPDARGTRREFSIVSAPEDLPTVRIAFRDGGGPQSSFKKALAAVEPGRALAVTGVWGDFVLPRHSRAPLLMVAAGIGVTPFISHLRHLTQIGEHRDVVVVYVARDAAELAFRDDLEQAGVSVIVFTRDEPTGMPGNWFWAQGARLDAHTLRRAVPDIGERHAYASGPAALLADLAPTLQQARSITTDAFSGY</sequence>
<dbReference type="InterPro" id="IPR039261">
    <property type="entry name" value="FNR_nucleotide-bd"/>
</dbReference>
<dbReference type="SUPFAM" id="SSF52343">
    <property type="entry name" value="Ferredoxin reductase-like, C-terminal NADP-linked domain"/>
    <property type="match status" value="1"/>
</dbReference>
<feature type="domain" description="FAD-binding FR-type" evidence="3">
    <location>
        <begin position="288"/>
        <end position="393"/>
    </location>
</feature>
<keyword evidence="2" id="KW-0472">Membrane</keyword>
<keyword evidence="2" id="KW-0812">Transmembrane</keyword>
<feature type="transmembrane region" description="Helical" evidence="2">
    <location>
        <begin position="154"/>
        <end position="175"/>
    </location>
</feature>
<feature type="transmembrane region" description="Helical" evidence="2">
    <location>
        <begin position="246"/>
        <end position="268"/>
    </location>
</feature>
<dbReference type="InterPro" id="IPR001433">
    <property type="entry name" value="OxRdtase_FAD/NAD-bd"/>
</dbReference>
<dbReference type="EMBL" id="CP119108">
    <property type="protein sequence ID" value="WEG07635.1"/>
    <property type="molecule type" value="Genomic_DNA"/>
</dbReference>